<comment type="caution">
    <text evidence="2">The sequence shown here is derived from an EMBL/GenBank/DDBJ whole genome shotgun (WGS) entry which is preliminary data.</text>
</comment>
<dbReference type="EMBL" id="BAAACA010000014">
    <property type="protein sequence ID" value="GAA0595656.1"/>
    <property type="molecule type" value="Genomic_DNA"/>
</dbReference>
<dbReference type="InterPro" id="IPR018958">
    <property type="entry name" value="Knr4/Smi1-like_dom"/>
</dbReference>
<organism evidence="2 3">
    <name type="scientific">Streptomyces crystallinus</name>
    <dbReference type="NCBI Taxonomy" id="68191"/>
    <lineage>
        <taxon>Bacteria</taxon>
        <taxon>Bacillati</taxon>
        <taxon>Actinomycetota</taxon>
        <taxon>Actinomycetes</taxon>
        <taxon>Kitasatosporales</taxon>
        <taxon>Streptomycetaceae</taxon>
        <taxon>Streptomyces</taxon>
    </lineage>
</organism>
<sequence length="623" mass="67151">MRFEWRPFLERWSAEWADAQDPDVEPGDGERAAREARWLGFEAVDEERLVALEERLGRALPPSLRSFLQVSDGWRNAGHFVYLLAGAERIDWCRDPHGLGDIWRESLAEDADDEEAREAGLWERSLQLAAESDMVDVLLDPEDVDERGEWAVYTYAGWRGSPPQRHGSFKHFMEDMYEEFLAMSAGRPGFANDTTRALDAGVERAREDALSGAYEAAAGALAEAMACGRPRAARMLGQIQTLSGTGGGSEDGASLHDPYVAREAMPLSCADQVRSGRGDDTWFLSRYPEEDREAVARVLERIREGTYAYEASGAFGEAVVAARELARQARPEAAWRTLAAAVPAWLPVAPDHIAPVGLLADSLLGPVLTPDRGRALLATARAGAGAPAALRPGPAAVPAAEAAPPDADGLGWLAAPEALRLGFRLVLVEGVDPAGLHGRMGSGEPVLPALTGFDAGFRHRPRDAEKWEDRVVVRTGSAGAGWSFAHAACGTDARSSRFVSPAVAASHGTRALTVVADSASDQRDGRPETFHLSLAEDGRLVHSLTVHGDEVISTGHLPPYLAPDGTGSDLRRALETTAEAFGVSVSEEAVLRGRLDGFKTVSWLREPREGEAWVYMTVSRAGD</sequence>
<protein>
    <submittedName>
        <fullName evidence="2">SMI1/KNR4 family protein</fullName>
    </submittedName>
</protein>
<dbReference type="InterPro" id="IPR037883">
    <property type="entry name" value="Knr4/Smi1-like_sf"/>
</dbReference>
<evidence type="ECO:0000313" key="3">
    <source>
        <dbReference type="Proteomes" id="UP001500668"/>
    </source>
</evidence>
<dbReference type="SMART" id="SM00860">
    <property type="entry name" value="SMI1_KNR4"/>
    <property type="match status" value="1"/>
</dbReference>
<reference evidence="2 3" key="1">
    <citation type="journal article" date="2019" name="Int. J. Syst. Evol. Microbiol.">
        <title>The Global Catalogue of Microorganisms (GCM) 10K type strain sequencing project: providing services to taxonomists for standard genome sequencing and annotation.</title>
        <authorList>
            <consortium name="The Broad Institute Genomics Platform"/>
            <consortium name="The Broad Institute Genome Sequencing Center for Infectious Disease"/>
            <person name="Wu L."/>
            <person name="Ma J."/>
        </authorList>
    </citation>
    <scope>NUCLEOTIDE SEQUENCE [LARGE SCALE GENOMIC DNA]</scope>
    <source>
        <strain evidence="2 3">JCM 5067</strain>
    </source>
</reference>
<dbReference type="SUPFAM" id="SSF160631">
    <property type="entry name" value="SMI1/KNR4-like"/>
    <property type="match status" value="1"/>
</dbReference>
<feature type="domain" description="Knr4/Smi1-like" evidence="1">
    <location>
        <begin position="43"/>
        <end position="175"/>
    </location>
</feature>
<dbReference type="Pfam" id="PF09346">
    <property type="entry name" value="SMI1_KNR4"/>
    <property type="match status" value="1"/>
</dbReference>
<keyword evidence="3" id="KW-1185">Reference proteome</keyword>
<gene>
    <name evidence="2" type="ORF">GCM10010394_26440</name>
</gene>
<accession>A0ABN1FQH6</accession>
<proteinExistence type="predicted"/>
<evidence type="ECO:0000313" key="2">
    <source>
        <dbReference type="EMBL" id="GAA0595656.1"/>
    </source>
</evidence>
<dbReference type="Gene3D" id="3.40.1580.10">
    <property type="entry name" value="SMI1/KNR4-like"/>
    <property type="match status" value="1"/>
</dbReference>
<evidence type="ECO:0000259" key="1">
    <source>
        <dbReference type="SMART" id="SM00860"/>
    </source>
</evidence>
<name>A0ABN1FQH6_9ACTN</name>
<dbReference type="Proteomes" id="UP001500668">
    <property type="component" value="Unassembled WGS sequence"/>
</dbReference>